<reference evidence="1" key="1">
    <citation type="submission" date="2023-06" db="EMBL/GenBank/DDBJ databases">
        <authorList>
            <person name="DeJong R.J."/>
            <person name="Yoon E."/>
            <person name="Radersma M."/>
            <person name="Veenstra M."/>
            <person name="Churu J."/>
            <person name="Moleakunnel K."/>
            <person name="Weaver G."/>
            <person name="Hill E."/>
            <person name="Janvier A."/>
            <person name="Harlow L."/>
            <person name="Kramer C."/>
            <person name="Seinen K."/>
            <person name="Chen A."/>
            <person name="Minasian M."/>
            <person name="Doorn S."/>
            <person name="Dole C."/>
            <person name="Ramsey F."/>
            <person name="Nieze J."/>
            <person name="Baker A."/>
            <person name="Swierenga S."/>
            <person name="White A."/>
            <person name="Howland A."/>
            <person name="Ko C."/>
            <person name="Russell D.A."/>
            <person name="Jacobs-Sera D."/>
            <person name="Hatfull G.F."/>
        </authorList>
    </citation>
    <scope>NUCLEOTIDE SEQUENCE</scope>
</reference>
<dbReference type="EMBL" id="OR159659">
    <property type="protein sequence ID" value="WKW85473.1"/>
    <property type="molecule type" value="Genomic_DNA"/>
</dbReference>
<name>A0ACD4UH65_9CAUD</name>
<keyword evidence="2" id="KW-1185">Reference proteome</keyword>
<evidence type="ECO:0000313" key="2">
    <source>
        <dbReference type="Proteomes" id="UP001654496"/>
    </source>
</evidence>
<gene>
    <name evidence="1" type="primary">20</name>
    <name evidence="1" type="ORF">SEA_REYNAULD_20</name>
</gene>
<accession>A0ACD4UH65</accession>
<sequence>MTEMDSTLAGSAASLNAVNFAAGLPQHLLIAQEVNIGVVRELVPPQEHIGLSIAPWLDVAADDVVFDYLRDSTTGMTPARAQDAESTLWADTEFYGGQGRASIIDWAEKNAYSTSDVTGYREMLPIVEQITGKGAKLPFYISSMVEGFAGKIARHSIQRRRRLDNRIEWLIMEAMSKGYIEYQDKRVKFKVDFKRPADQHDQALADYTGDSHDPIGDLMAAQKKVYDRTGVTLNRGEISTAAISTWYKSKWFRGLTGFRPGDVAPAEMPYIMPGFGPQVAIDAVEAATGIKFRITDNVLRTRGTRAGGRETAVNRRYFPADQVILYASGDQISAYDDTEIGFAKTLTSPHPANDWATGFYGWERNLGVDPYGYEVGSGVKAFPIFPHMELTYTMRVGGIPSA</sequence>
<organism evidence="1 2">
    <name type="scientific">Rhodococcus phage Reynauld</name>
    <dbReference type="NCBI Taxonomy" id="3062845"/>
    <lineage>
        <taxon>Viruses</taxon>
        <taxon>Duplodnaviria</taxon>
        <taxon>Heunggongvirae</taxon>
        <taxon>Uroviricota</taxon>
        <taxon>Caudoviricetes</taxon>
        <taxon>Caudoviricetes incertae sedis</taxon>
        <taxon>Reynauldvirus</taxon>
        <taxon>Reynauldvirus reynauld</taxon>
    </lineage>
</organism>
<proteinExistence type="predicted"/>
<dbReference type="Proteomes" id="UP001654496">
    <property type="component" value="Segment"/>
</dbReference>
<protein>
    <submittedName>
        <fullName evidence="1">Major capsid protein</fullName>
    </submittedName>
</protein>
<evidence type="ECO:0000313" key="1">
    <source>
        <dbReference type="EMBL" id="WKW85473.1"/>
    </source>
</evidence>